<dbReference type="Proteomes" id="UP001139263">
    <property type="component" value="Unassembled WGS sequence"/>
</dbReference>
<dbReference type="SUPFAM" id="SSF55031">
    <property type="entry name" value="Bacterial exopeptidase dimerisation domain"/>
    <property type="match status" value="1"/>
</dbReference>
<name>A0A9X2AD74_9BACL</name>
<evidence type="ECO:0000313" key="5">
    <source>
        <dbReference type="Proteomes" id="UP001139263"/>
    </source>
</evidence>
<accession>A0A9X2AD74</accession>
<keyword evidence="2" id="KW-0479">Metal-binding</keyword>
<sequence>MSVVLNDLESRLNEVHQDVVKWRRYLHENPELSFEEVATSQFVYDTLLTFQNLEISRPTKTSVMARLKGAHPGKVIALRADMDALPIHEENEFSFISKTPGKMHACGHDGHTAVLLGVAKVVSQMQSSLSGEVRFLFQHAEELFPGGAQEMVHAGVLDGVDLVLGAHLWAGLHVGTIAVRSGPLMAAPDTFRITIVGKGGHAAIPQQTVDSIAVGAQVVTNLQHIVSRAVDPLTPIVVSVTTFIAGTADNVIPEVAELTGTVRTFDESLRKEAPILMERIIKGVTEAHGATYQFAYKNGYRPVINDAEVTAVLESCLIETFGEDVVQTAEQTMGGEDFCAYQQVAPGTFFFIGAGNPEEGIIAPHHHPRFTVDERSLPMGVKAFVATVLKLLTQ</sequence>
<comment type="cofactor">
    <cofactor evidence="2">
        <name>Mn(2+)</name>
        <dbReference type="ChEBI" id="CHEBI:29035"/>
    </cofactor>
    <text evidence="2">The Mn(2+) ion enhances activity.</text>
</comment>
<keyword evidence="5" id="KW-1185">Reference proteome</keyword>
<dbReference type="InterPro" id="IPR011650">
    <property type="entry name" value="Peptidase_M20_dimer"/>
</dbReference>
<dbReference type="Pfam" id="PF01546">
    <property type="entry name" value="Peptidase_M20"/>
    <property type="match status" value="1"/>
</dbReference>
<dbReference type="Gene3D" id="3.30.70.360">
    <property type="match status" value="1"/>
</dbReference>
<feature type="binding site" evidence="2">
    <location>
        <position position="167"/>
    </location>
    <ligand>
        <name>Mn(2+)</name>
        <dbReference type="ChEBI" id="CHEBI:29035"/>
        <label>2</label>
    </ligand>
</feature>
<feature type="binding site" evidence="2">
    <location>
        <position position="106"/>
    </location>
    <ligand>
        <name>Mn(2+)</name>
        <dbReference type="ChEBI" id="CHEBI:29035"/>
        <label>2</label>
    </ligand>
</feature>
<dbReference type="PANTHER" id="PTHR11014">
    <property type="entry name" value="PEPTIDASE M20 FAMILY MEMBER"/>
    <property type="match status" value="1"/>
</dbReference>
<dbReference type="AlphaFoldDB" id="A0A9X2AD74"/>
<dbReference type="Gene3D" id="3.40.630.10">
    <property type="entry name" value="Zn peptidases"/>
    <property type="match status" value="1"/>
</dbReference>
<dbReference type="InterPro" id="IPR002933">
    <property type="entry name" value="Peptidase_M20"/>
</dbReference>
<keyword evidence="2" id="KW-0464">Manganese</keyword>
<proteinExistence type="predicted"/>
<organism evidence="4 5">
    <name type="scientific">Sulfoacidibacillus ferrooxidans</name>
    <dbReference type="NCBI Taxonomy" id="2005001"/>
    <lineage>
        <taxon>Bacteria</taxon>
        <taxon>Bacillati</taxon>
        <taxon>Bacillota</taxon>
        <taxon>Bacilli</taxon>
        <taxon>Bacillales</taxon>
        <taxon>Alicyclobacillaceae</taxon>
        <taxon>Sulfoacidibacillus</taxon>
    </lineage>
</organism>
<dbReference type="SUPFAM" id="SSF53187">
    <property type="entry name" value="Zn-dependent exopeptidases"/>
    <property type="match status" value="1"/>
</dbReference>
<protein>
    <submittedName>
        <fullName evidence="4">N-acetyldiaminopimelate deacetylase</fullName>
        <ecNumber evidence="4">3.5.1.47</ecNumber>
    </submittedName>
</protein>
<evidence type="ECO:0000259" key="3">
    <source>
        <dbReference type="Pfam" id="PF07687"/>
    </source>
</evidence>
<dbReference type="NCBIfam" id="TIGR01891">
    <property type="entry name" value="amidohydrolases"/>
    <property type="match status" value="1"/>
</dbReference>
<feature type="binding site" evidence="2">
    <location>
        <position position="142"/>
    </location>
    <ligand>
        <name>Mn(2+)</name>
        <dbReference type="ChEBI" id="CHEBI:29035"/>
        <label>2</label>
    </ligand>
</feature>
<dbReference type="GO" id="GO:0019877">
    <property type="term" value="P:diaminopimelate biosynthetic process"/>
    <property type="evidence" value="ECO:0007669"/>
    <property type="project" value="UniProtKB-ARBA"/>
</dbReference>
<keyword evidence="1 4" id="KW-0378">Hydrolase</keyword>
<dbReference type="InterPro" id="IPR017439">
    <property type="entry name" value="Amidohydrolase"/>
</dbReference>
<feature type="binding site" evidence="2">
    <location>
        <position position="108"/>
    </location>
    <ligand>
        <name>Mn(2+)</name>
        <dbReference type="ChEBI" id="CHEBI:29035"/>
        <label>2</label>
    </ligand>
</feature>
<dbReference type="FunFam" id="3.30.70.360:FF:000001">
    <property type="entry name" value="N-acetyldiaminopimelate deacetylase"/>
    <property type="match status" value="1"/>
</dbReference>
<reference evidence="4" key="1">
    <citation type="submission" date="2022-03" db="EMBL/GenBank/DDBJ databases">
        <title>Draft Genome Sequence of Firmicute Strain S0AB, a Heterotrophic Iron/Sulfur-Oxidizing Extreme Acidophile.</title>
        <authorList>
            <person name="Vergara E."/>
            <person name="Pakostova E."/>
            <person name="Johnson D.B."/>
            <person name="Holmes D.S."/>
        </authorList>
    </citation>
    <scope>NUCLEOTIDE SEQUENCE</scope>
    <source>
        <strain evidence="4">S0AB</strain>
    </source>
</reference>
<dbReference type="GO" id="GO:0046872">
    <property type="term" value="F:metal ion binding"/>
    <property type="evidence" value="ECO:0007669"/>
    <property type="project" value="UniProtKB-KW"/>
</dbReference>
<feature type="domain" description="Peptidase M20 dimerisation" evidence="3">
    <location>
        <begin position="190"/>
        <end position="281"/>
    </location>
</feature>
<comment type="caution">
    <text evidence="4">The sequence shown here is derived from an EMBL/GenBank/DDBJ whole genome shotgun (WGS) entry which is preliminary data.</text>
</comment>
<dbReference type="Pfam" id="PF07687">
    <property type="entry name" value="M20_dimer"/>
    <property type="match status" value="1"/>
</dbReference>
<dbReference type="EMBL" id="JALBUF010000003">
    <property type="protein sequence ID" value="MCI0183085.1"/>
    <property type="molecule type" value="Genomic_DNA"/>
</dbReference>
<dbReference type="PIRSF" id="PIRSF005962">
    <property type="entry name" value="Pept_M20D_amidohydro"/>
    <property type="match status" value="1"/>
</dbReference>
<evidence type="ECO:0000313" key="4">
    <source>
        <dbReference type="EMBL" id="MCI0183085.1"/>
    </source>
</evidence>
<dbReference type="InterPro" id="IPR036264">
    <property type="entry name" value="Bact_exopeptidase_dim_dom"/>
</dbReference>
<dbReference type="EC" id="3.5.1.47" evidence="4"/>
<dbReference type="GO" id="GO:0050118">
    <property type="term" value="F:N-acetyldiaminopimelate deacetylase activity"/>
    <property type="evidence" value="ECO:0007669"/>
    <property type="project" value="UniProtKB-EC"/>
</dbReference>
<gene>
    <name evidence="4" type="ORF">MM817_01355</name>
</gene>
<feature type="binding site" evidence="2">
    <location>
        <position position="366"/>
    </location>
    <ligand>
        <name>Mn(2+)</name>
        <dbReference type="ChEBI" id="CHEBI:29035"/>
        <label>2</label>
    </ligand>
</feature>
<dbReference type="PANTHER" id="PTHR11014:SF63">
    <property type="entry name" value="METALLOPEPTIDASE, PUTATIVE (AFU_ORTHOLOGUE AFUA_6G09600)-RELATED"/>
    <property type="match status" value="1"/>
</dbReference>
<evidence type="ECO:0000256" key="2">
    <source>
        <dbReference type="PIRSR" id="PIRSR005962-1"/>
    </source>
</evidence>
<evidence type="ECO:0000256" key="1">
    <source>
        <dbReference type="ARBA" id="ARBA00022801"/>
    </source>
</evidence>